<evidence type="ECO:0000256" key="1">
    <source>
        <dbReference type="SAM" id="Phobius"/>
    </source>
</evidence>
<feature type="transmembrane region" description="Helical" evidence="1">
    <location>
        <begin position="148"/>
        <end position="168"/>
    </location>
</feature>
<dbReference type="EMBL" id="MGGD01000084">
    <property type="protein sequence ID" value="OGM18972.1"/>
    <property type="molecule type" value="Genomic_DNA"/>
</dbReference>
<dbReference type="AlphaFoldDB" id="A0A1F7XVA6"/>
<keyword evidence="1" id="KW-0812">Transmembrane</keyword>
<dbReference type="Proteomes" id="UP000176741">
    <property type="component" value="Unassembled WGS sequence"/>
</dbReference>
<comment type="caution">
    <text evidence="2">The sequence shown here is derived from an EMBL/GenBank/DDBJ whole genome shotgun (WGS) entry which is preliminary data.</text>
</comment>
<keyword evidence="1" id="KW-1133">Transmembrane helix</keyword>
<name>A0A1F7XVA6_9BACT</name>
<sequence length="173" mass="20286">MYPIIRRLVMRTIAWYSLFAWISLIVSLLYTAIVTPTLVIRYYNLYRDIEAVAHRAQVAADADAMILYLTTLQNNMVQHRMTEGHSALVFKSPANDLSELYDSIGRIIGSLEEIKDLPETDAAYQQGLDDKRGTVRELEDPSLGFLWVQNWILILLYFIWIWPTFHFYRFDFL</sequence>
<evidence type="ECO:0000313" key="2">
    <source>
        <dbReference type="EMBL" id="OGM18972.1"/>
    </source>
</evidence>
<reference evidence="2 3" key="1">
    <citation type="journal article" date="2016" name="Nat. Commun.">
        <title>Thousands of microbial genomes shed light on interconnected biogeochemical processes in an aquifer system.</title>
        <authorList>
            <person name="Anantharaman K."/>
            <person name="Brown C.T."/>
            <person name="Hug L.A."/>
            <person name="Sharon I."/>
            <person name="Castelle C.J."/>
            <person name="Probst A.J."/>
            <person name="Thomas B.C."/>
            <person name="Singh A."/>
            <person name="Wilkins M.J."/>
            <person name="Karaoz U."/>
            <person name="Brodie E.L."/>
            <person name="Williams K.H."/>
            <person name="Hubbard S.S."/>
            <person name="Banfield J.F."/>
        </authorList>
    </citation>
    <scope>NUCLEOTIDE SEQUENCE [LARGE SCALE GENOMIC DNA]</scope>
</reference>
<evidence type="ECO:0000313" key="3">
    <source>
        <dbReference type="Proteomes" id="UP000176741"/>
    </source>
</evidence>
<proteinExistence type="predicted"/>
<gene>
    <name evidence="2" type="ORF">A2771_01895</name>
</gene>
<keyword evidence="1" id="KW-0472">Membrane</keyword>
<protein>
    <submittedName>
        <fullName evidence="2">Uncharacterized protein</fullName>
    </submittedName>
</protein>
<accession>A0A1F7XVA6</accession>
<feature type="transmembrane region" description="Helical" evidence="1">
    <location>
        <begin position="12"/>
        <end position="33"/>
    </location>
</feature>
<organism evidence="2 3">
    <name type="scientific">Candidatus Woesebacteria bacterium RIFCSPHIGHO2_01_FULL_38_26b</name>
    <dbReference type="NCBI Taxonomy" id="1802491"/>
    <lineage>
        <taxon>Bacteria</taxon>
        <taxon>Candidatus Woeseibacteriota</taxon>
    </lineage>
</organism>